<feature type="repeat" description="ANK" evidence="8">
    <location>
        <begin position="80"/>
        <end position="106"/>
    </location>
</feature>
<dbReference type="PANTHER" id="PTHR24136:SF15">
    <property type="entry name" value="ANK_REP_REGION DOMAIN-CONTAINING PROTEIN"/>
    <property type="match status" value="1"/>
</dbReference>
<evidence type="ECO:0000256" key="2">
    <source>
        <dbReference type="ARBA" id="ARBA00004514"/>
    </source>
</evidence>
<dbReference type="Pfam" id="PF00531">
    <property type="entry name" value="Death"/>
    <property type="match status" value="2"/>
</dbReference>
<feature type="domain" description="Death" evidence="9">
    <location>
        <begin position="386"/>
        <end position="466"/>
    </location>
</feature>
<dbReference type="PROSITE" id="PS51424">
    <property type="entry name" value="ROC"/>
    <property type="match status" value="1"/>
</dbReference>
<evidence type="ECO:0000256" key="1">
    <source>
        <dbReference type="ARBA" id="ARBA00001946"/>
    </source>
</evidence>
<keyword evidence="4" id="KW-0963">Cytoplasm</keyword>
<evidence type="ECO:0000313" key="13">
    <source>
        <dbReference type="RefSeq" id="XP_019616646.1"/>
    </source>
</evidence>
<feature type="repeat" description="ANK" evidence="8">
    <location>
        <begin position="47"/>
        <end position="79"/>
    </location>
</feature>
<evidence type="ECO:0000256" key="7">
    <source>
        <dbReference type="ARBA" id="ARBA00023043"/>
    </source>
</evidence>
<feature type="repeat" description="ANK" evidence="8">
    <location>
        <begin position="114"/>
        <end position="146"/>
    </location>
</feature>
<feature type="domain" description="FIIND" evidence="11">
    <location>
        <begin position="1457"/>
        <end position="1764"/>
    </location>
</feature>
<evidence type="ECO:0000259" key="9">
    <source>
        <dbReference type="PROSITE" id="PS50017"/>
    </source>
</evidence>
<feature type="repeat" description="ANK" evidence="8">
    <location>
        <begin position="241"/>
        <end position="273"/>
    </location>
</feature>
<dbReference type="Proteomes" id="UP000515135">
    <property type="component" value="Unplaced"/>
</dbReference>
<protein>
    <submittedName>
        <fullName evidence="13">Uncharacterized protein LOC109464149</fullName>
    </submittedName>
</protein>
<dbReference type="Pfam" id="PF12796">
    <property type="entry name" value="Ank_2"/>
    <property type="match status" value="4"/>
</dbReference>
<dbReference type="PROSITE" id="PS50088">
    <property type="entry name" value="ANK_REPEAT"/>
    <property type="match status" value="10"/>
</dbReference>
<dbReference type="GO" id="GO:0000166">
    <property type="term" value="F:nucleotide binding"/>
    <property type="evidence" value="ECO:0007669"/>
    <property type="project" value="UniProtKB-KW"/>
</dbReference>
<dbReference type="GeneID" id="109464149"/>
<dbReference type="Gene3D" id="1.25.40.20">
    <property type="entry name" value="Ankyrin repeat-containing domain"/>
    <property type="match status" value="4"/>
</dbReference>
<evidence type="ECO:0000259" key="10">
    <source>
        <dbReference type="PROSITE" id="PS51424"/>
    </source>
</evidence>
<dbReference type="InterPro" id="IPR002110">
    <property type="entry name" value="Ankyrin_rpt"/>
</dbReference>
<dbReference type="InterPro" id="IPR011029">
    <property type="entry name" value="DEATH-like_dom_sf"/>
</dbReference>
<feature type="repeat" description="ANK" evidence="8">
    <location>
        <begin position="279"/>
        <end position="311"/>
    </location>
</feature>
<accession>A0A6P4YI00</accession>
<dbReference type="InterPro" id="IPR020859">
    <property type="entry name" value="ROC"/>
</dbReference>
<dbReference type="InterPro" id="IPR051573">
    <property type="entry name" value="Ankyrin-SOCS_box_domain"/>
</dbReference>
<comment type="similarity">
    <text evidence="3">Belongs to the ankyrin SOCS box (ASB) family.</text>
</comment>
<dbReference type="SUPFAM" id="SSF53756">
    <property type="entry name" value="UDP-Glycosyltransferase/glycogen phosphorylase"/>
    <property type="match status" value="1"/>
</dbReference>
<dbReference type="PANTHER" id="PTHR24136">
    <property type="entry name" value="SOWAH (DROSOPHILA) HOMOLOG"/>
    <property type="match status" value="1"/>
</dbReference>
<evidence type="ECO:0000256" key="4">
    <source>
        <dbReference type="ARBA" id="ARBA00022490"/>
    </source>
</evidence>
<feature type="repeat" description="ANK" evidence="8">
    <location>
        <begin position="147"/>
        <end position="179"/>
    </location>
</feature>
<gene>
    <name evidence="13" type="primary">LOC109464149</name>
</gene>
<dbReference type="GO" id="GO:0005829">
    <property type="term" value="C:cytosol"/>
    <property type="evidence" value="ECO:0007669"/>
    <property type="project" value="UniProtKB-SubCell"/>
</dbReference>
<dbReference type="OrthoDB" id="10022597at2759"/>
<dbReference type="SUPFAM" id="SSF52540">
    <property type="entry name" value="P-loop containing nucleoside triphosphate hydrolases"/>
    <property type="match status" value="1"/>
</dbReference>
<dbReference type="Gene3D" id="3.40.50.300">
    <property type="entry name" value="P-loop containing nucleotide triphosphate hydrolases"/>
    <property type="match status" value="1"/>
</dbReference>
<keyword evidence="5" id="KW-0677">Repeat</keyword>
<dbReference type="InterPro" id="IPR000488">
    <property type="entry name" value="Death_dom"/>
</dbReference>
<dbReference type="InterPro" id="IPR025307">
    <property type="entry name" value="FIIND_dom"/>
</dbReference>
<reference evidence="13" key="1">
    <citation type="submission" date="2025-08" db="UniProtKB">
        <authorList>
            <consortium name="RefSeq"/>
        </authorList>
    </citation>
    <scope>IDENTIFICATION</scope>
    <source>
        <tissue evidence="13">Gonad</tissue>
    </source>
</reference>
<dbReference type="Pfam" id="PF13553">
    <property type="entry name" value="FIIND"/>
    <property type="match status" value="1"/>
</dbReference>
<feature type="repeat" description="ANK" evidence="8">
    <location>
        <begin position="5"/>
        <end position="37"/>
    </location>
</feature>
<dbReference type="SUPFAM" id="SSF48403">
    <property type="entry name" value="Ankyrin repeat"/>
    <property type="match status" value="1"/>
</dbReference>
<dbReference type="InterPro" id="IPR036770">
    <property type="entry name" value="Ankyrin_rpt-contain_sf"/>
</dbReference>
<dbReference type="SMART" id="SM00248">
    <property type="entry name" value="ANK"/>
    <property type="match status" value="10"/>
</dbReference>
<feature type="repeat" description="ANK" evidence="8">
    <location>
        <begin position="180"/>
        <end position="212"/>
    </location>
</feature>
<dbReference type="Gene3D" id="1.10.533.10">
    <property type="entry name" value="Death Domain, Fas"/>
    <property type="match status" value="2"/>
</dbReference>
<keyword evidence="7 8" id="KW-0040">ANK repeat</keyword>
<comment type="cofactor">
    <cofactor evidence="1">
        <name>Mg(2+)</name>
        <dbReference type="ChEBI" id="CHEBI:18420"/>
    </cofactor>
</comment>
<dbReference type="PROSITE" id="PS51830">
    <property type="entry name" value="FIIND"/>
    <property type="match status" value="1"/>
</dbReference>
<feature type="repeat" description="ANK" evidence="8">
    <location>
        <begin position="312"/>
        <end position="344"/>
    </location>
</feature>
<dbReference type="SUPFAM" id="SSF47986">
    <property type="entry name" value="DEATH domain"/>
    <property type="match status" value="2"/>
</dbReference>
<dbReference type="PROSITE" id="PS50297">
    <property type="entry name" value="ANK_REP_REGION"/>
    <property type="match status" value="10"/>
</dbReference>
<evidence type="ECO:0000259" key="11">
    <source>
        <dbReference type="PROSITE" id="PS51830"/>
    </source>
</evidence>
<feature type="domain" description="Roc" evidence="10">
    <location>
        <begin position="592"/>
        <end position="823"/>
    </location>
</feature>
<dbReference type="Pfam" id="PF08477">
    <property type="entry name" value="Roc"/>
    <property type="match status" value="1"/>
</dbReference>
<evidence type="ECO:0000256" key="8">
    <source>
        <dbReference type="PROSITE-ProRule" id="PRU00023"/>
    </source>
</evidence>
<feature type="repeat" description="ANK" evidence="8">
    <location>
        <begin position="209"/>
        <end position="241"/>
    </location>
</feature>
<evidence type="ECO:0000256" key="3">
    <source>
        <dbReference type="ARBA" id="ARBA00005949"/>
    </source>
</evidence>
<dbReference type="PROSITE" id="PS50017">
    <property type="entry name" value="DEATH_DOMAIN"/>
    <property type="match status" value="2"/>
</dbReference>
<dbReference type="GO" id="GO:0007165">
    <property type="term" value="P:signal transduction"/>
    <property type="evidence" value="ECO:0007669"/>
    <property type="project" value="InterPro"/>
</dbReference>
<comment type="subcellular location">
    <subcellularLocation>
        <location evidence="2">Cytoplasm</location>
        <location evidence="2">Cytosol</location>
    </subcellularLocation>
</comment>
<dbReference type="Gene3D" id="3.40.50.2000">
    <property type="entry name" value="Glycogen Phosphorylase B"/>
    <property type="match status" value="1"/>
</dbReference>
<evidence type="ECO:0000256" key="6">
    <source>
        <dbReference type="ARBA" id="ARBA00022741"/>
    </source>
</evidence>
<dbReference type="GO" id="GO:0045732">
    <property type="term" value="P:positive regulation of protein catabolic process"/>
    <property type="evidence" value="ECO:0007669"/>
    <property type="project" value="TreeGrafter"/>
</dbReference>
<evidence type="ECO:0000256" key="5">
    <source>
        <dbReference type="ARBA" id="ARBA00022737"/>
    </source>
</evidence>
<evidence type="ECO:0000313" key="12">
    <source>
        <dbReference type="Proteomes" id="UP000515135"/>
    </source>
</evidence>
<keyword evidence="6" id="KW-0547">Nucleotide-binding</keyword>
<dbReference type="PRINTS" id="PR01415">
    <property type="entry name" value="ANKYRIN"/>
</dbReference>
<feature type="domain" description="Death" evidence="9">
    <location>
        <begin position="1172"/>
        <end position="1255"/>
    </location>
</feature>
<keyword evidence="12" id="KW-1185">Reference proteome</keyword>
<dbReference type="GO" id="GO:0016567">
    <property type="term" value="P:protein ubiquitination"/>
    <property type="evidence" value="ECO:0007669"/>
    <property type="project" value="TreeGrafter"/>
</dbReference>
<proteinExistence type="inferred from homology"/>
<dbReference type="CDD" id="cd01670">
    <property type="entry name" value="Death"/>
    <property type="match status" value="2"/>
</dbReference>
<name>A0A6P4YI00_BRABE</name>
<dbReference type="InterPro" id="IPR027417">
    <property type="entry name" value="P-loop_NTPase"/>
</dbReference>
<dbReference type="KEGG" id="bbel:109464149"/>
<sequence>MQEGLLHTPLASAAQNGHTETVQVLLANGANPNAQYNYVVLGSDESYEKKPLHLAASNGHTETVKVLLKAGADFRATNGANKTALCLAAGKGHIETVKALLGAGANEITDIEHLHGTSLHSAASEGQTEIVQVLIAAGMDPSVQNHFKDTPLHFAASEGHTETVQALLSAGADPDVVNRMWDTPLNSAATNGHTETVQALLTAGAKFDNANTPVHSAATKGHTETVQALLAAGADPNAHIDGRTPLHCAAMEGHPEIVQVLLTAGATLDARDDCEIYKNGNTALHWASTNGHTETVQVLLTAGADRNAQNNEGNTALHVAVTTGRPQYVSELLKTGADSSIKNNDGQMAAELSGLLYGSQQRTAVLNVFKAYKGKECDVTPYIPFIAERVGSKWRDLAGRLGFSADDIDGFAASLRSDGDQASCRNMLEQWQQIEEDEGILKLQVVKAALLGMELQDVTCTLQTRLDAVVRGQAALVLTADFLVDNLDRDTVTHFMENRGLSSKHTPMPDLVNALVDCIKAPEDYEDLLQSLVEGGQAFLSKEIRSLEWKTADSEDTVVSAKPHIRGTVKGLISKEKTKALSPTQWQLGRYLSRTKQRIKLILLGETGCGKTSLCLTMILGQAHLVEESDRTIGVDILSYIDEKHGIEYKIYDFGGHNVYHYTHRFFLTHLGLYLLCVDLPDYKSGELQERVGKWMTSISSHVTKPALIVVGTKTDEGDVTKKKALLRRDIKFAETAVRQSLQTEISRCQETLDNREQGIQPADDHFVGLSREEILRKKLSLQKLLDGRSEDLIDVHIVPVSSKRNEGIDVLRRKMAHIVQERLTDSYTGVGKEQAWSNFENIIHQETSKTYLNLEECKQLGEAVGMKSDDVLNALEYLHVTGEILFYRHIQGMEDKVFPDPDIILKLFKQLFRHDMAEHIQKAEKLLTVERTQFLDEGVLSDEFVDAVLPEQAESFRLLLPLMKHFGLCFNRTVTMMANVPNAEEEEVAARWHEVLEEGEKEIKVTMKSLDVNSEHPIGLGESLACRIVQMSEGGRRLVKRNAVINNVGNMDVMYRRVLDEKKTLQKGQTDTSKMDHQQVDEIYLRTEGKQAWRRIKDLVKKIKPCLEEYRTRISEDRVTVTGDKKVASIPLEALHKHTGEDLDKIFLGQWQEPIQQRGVPSADKANKYIIDSSLYDLSSKLGENWTRLATELQLKRLDIEVTGLSGVTQRVFRALQLWRDKSGHGPLHYLPQLIRALDVMRKHDLALDVQAVLKDYRHRLPLITVNPEKTSDGKECQKWSLPHEGKFFCKGADLRVITPYPLYVTSVLWSGEPWTHGLDCVPMGPQFRFQFRCDDAKEPVEIDLPLIVSVTGSRLGIPLDPDVKLLCMDYDKDAFRDEVLFESRVKGDRITAHLTKDARVGPVGELHMICEGLKIERGTYGPSHDLKDVEKMLASMGWNDQSLVVRRMFQEKVSSMEKIEIQPDVSTDEDGVTKFRMTLPTGRELTGYGKYICKETGIGIVTSWNGSWSMTMTYETRYMLDQWEHQDDFVPVGPTFSIHCDVPEDMPVEILLPHILHLSKDDVMKITEEEAKVVHVTDKKEELLPAVITPTHLIFRHRKGSLVWSVIAKLLGRTFPRKCLFAMFRSPWTSNRVDMKVFIVSNTKGVIKTLQDAIKDLCGEHPFSLLDSRACVLVSGQTYCLHVAVENGTLPIHNPMPPKGIPYEDTLDDSTYPQTFELTIQRSSDDVDVKLDVQLRAKGSDDDNDDVCQMTKFIASADTVKSSHTKDRSAQGASSTDPHVSPIGTLHLYRVQSVCTILFVNDRYGTSINDISIVSCELAQLLTQAGADVYFTVLSASPEDKRDAEKHRVNLITPFQEKGDTREPSLKWLEFEHEYRYPNLPTNVDCIIGHVDITDEAAESIKDERYPKAQVVTVNHVIPKVEWNRRQNPRKPPSVFDEAKTLISVGHPVYKNFQNYGRRYHEISHDLFLPRPPQLFADTTVKPATGKNEEKVLLTTVPVKDMESLCLVAEAIGEVAEVIRDVRWHARCIGDVDHETAMKTIEDHLQRSKLSKLMPTLLPCGTQEDLRGDIRTAHLVLVPYHSEPFGIVGLAAIAAGVPVLISDNSGLAELIKDLIIRKKCHPDHRHRLVTTGQRRSPCDAKKWAKRIKDTLEHIEAEFENAAKFKQELMDSKYWEESHKVFIEKCGISAT</sequence>
<organism evidence="12 13">
    <name type="scientific">Branchiostoma belcheri</name>
    <name type="common">Amphioxus</name>
    <dbReference type="NCBI Taxonomy" id="7741"/>
    <lineage>
        <taxon>Eukaryota</taxon>
        <taxon>Metazoa</taxon>
        <taxon>Chordata</taxon>
        <taxon>Cephalochordata</taxon>
        <taxon>Leptocardii</taxon>
        <taxon>Amphioxiformes</taxon>
        <taxon>Branchiostomatidae</taxon>
        <taxon>Branchiostoma</taxon>
    </lineage>
</organism>
<dbReference type="RefSeq" id="XP_019616646.1">
    <property type="nucleotide sequence ID" value="XM_019761087.1"/>
</dbReference>
<dbReference type="SMART" id="SM00005">
    <property type="entry name" value="DEATH"/>
    <property type="match status" value="2"/>
</dbReference>
<dbReference type="Pfam" id="PF20706">
    <property type="entry name" value="GT4-conflict"/>
    <property type="match status" value="1"/>
</dbReference>